<gene>
    <name evidence="2" type="ORF">H8R94_10875</name>
</gene>
<dbReference type="SUPFAM" id="SSF160246">
    <property type="entry name" value="EspE N-terminal domain-like"/>
    <property type="match status" value="1"/>
</dbReference>
<protein>
    <submittedName>
        <fullName evidence="2">Chemotaxis protein CheX</fullName>
    </submittedName>
</protein>
<dbReference type="Gene3D" id="3.40.1550.10">
    <property type="entry name" value="CheC-like"/>
    <property type="match status" value="1"/>
</dbReference>
<dbReference type="RefSeq" id="WP_118281964.1">
    <property type="nucleotide sequence ID" value="NZ_JACOPG010000004.1"/>
</dbReference>
<keyword evidence="1" id="KW-0145">Chemotaxis</keyword>
<dbReference type="SUPFAM" id="SSF103039">
    <property type="entry name" value="CheC-like"/>
    <property type="match status" value="1"/>
</dbReference>
<accession>A0ABR7GIH8</accession>
<evidence type="ECO:0000256" key="1">
    <source>
        <dbReference type="ARBA" id="ARBA00022500"/>
    </source>
</evidence>
<proteinExistence type="predicted"/>
<evidence type="ECO:0000313" key="3">
    <source>
        <dbReference type="Proteomes" id="UP000643810"/>
    </source>
</evidence>
<dbReference type="EMBL" id="JACOPG010000004">
    <property type="protein sequence ID" value="MBC5687100.1"/>
    <property type="molecule type" value="Genomic_DNA"/>
</dbReference>
<organism evidence="2 3">
    <name type="scientific">Roseburia lenta</name>
    <dbReference type="NCBI Taxonomy" id="2763061"/>
    <lineage>
        <taxon>Bacteria</taxon>
        <taxon>Bacillati</taxon>
        <taxon>Bacillota</taxon>
        <taxon>Clostridia</taxon>
        <taxon>Lachnospirales</taxon>
        <taxon>Lachnospiraceae</taxon>
        <taxon>Roseburia</taxon>
    </lineage>
</organism>
<comment type="caution">
    <text evidence="2">The sequence shown here is derived from an EMBL/GenBank/DDBJ whole genome shotgun (WGS) entry which is preliminary data.</text>
</comment>
<dbReference type="InterPro" id="IPR028976">
    <property type="entry name" value="CheC-like_sf"/>
</dbReference>
<dbReference type="InterPro" id="IPR037257">
    <property type="entry name" value="T2SS_E_N_sf"/>
</dbReference>
<keyword evidence="3" id="KW-1185">Reference proteome</keyword>
<sequence>MYSQFFGSYLLRRDAITPEQLTHAISQLSAAHIKLGTLAMHKGYMVASEVDEVCFLQTREDRRFGEIAIERGYLTEDQVRELLKTQIPDFLLFGQCLVDDGAISYEELQTLVLDYEAENEMYDIDLNIESKEKITQLIERFFLVAEVPITEYSIMYMELMFNNLVRFIGDDFTPLTPIPCDEFPVNYCVSQRIHGKVNCISRVDMEEDVAIAFASRYAKTTFTEFDEYVQASIEDFINLHNGLFMVNMSNEHSIELSLDPPSVDTTEALSLSSTTFILPVIYPFGAIHLIISLYA</sequence>
<reference evidence="2 3" key="1">
    <citation type="submission" date="2020-08" db="EMBL/GenBank/DDBJ databases">
        <title>Genome public.</title>
        <authorList>
            <person name="Liu C."/>
            <person name="Sun Q."/>
        </authorList>
    </citation>
    <scope>NUCLEOTIDE SEQUENCE [LARGE SCALE GENOMIC DNA]</scope>
    <source>
        <strain evidence="2 3">NSJ-9</strain>
    </source>
</reference>
<evidence type="ECO:0000313" key="2">
    <source>
        <dbReference type="EMBL" id="MBC5687100.1"/>
    </source>
</evidence>
<dbReference type="Proteomes" id="UP000643810">
    <property type="component" value="Unassembled WGS sequence"/>
</dbReference>
<name>A0ABR7GIH8_9FIRM</name>